<gene>
    <name evidence="2" type="ORF">CRP01_26155</name>
</gene>
<dbReference type="Gene3D" id="1.20.120.450">
    <property type="entry name" value="dinb family like domain"/>
    <property type="match status" value="1"/>
</dbReference>
<evidence type="ECO:0000313" key="2">
    <source>
        <dbReference type="EMBL" id="PHN03488.1"/>
    </source>
</evidence>
<reference evidence="2 3" key="1">
    <citation type="submission" date="2017-10" db="EMBL/GenBank/DDBJ databases">
        <title>The draft genome sequence of Lewinella nigricans NBRC 102662.</title>
        <authorList>
            <person name="Wang K."/>
        </authorList>
    </citation>
    <scope>NUCLEOTIDE SEQUENCE [LARGE SCALE GENOMIC DNA]</scope>
    <source>
        <strain evidence="2 3">NBRC 102662</strain>
    </source>
</reference>
<proteinExistence type="predicted"/>
<dbReference type="InterPro" id="IPR024775">
    <property type="entry name" value="DinB-like"/>
</dbReference>
<dbReference type="AlphaFoldDB" id="A0A2D0N518"/>
<evidence type="ECO:0000313" key="3">
    <source>
        <dbReference type="Proteomes" id="UP000223913"/>
    </source>
</evidence>
<feature type="domain" description="DinB-like" evidence="1">
    <location>
        <begin position="39"/>
        <end position="162"/>
    </location>
</feature>
<dbReference type="EMBL" id="PDUD01000031">
    <property type="protein sequence ID" value="PHN03488.1"/>
    <property type="molecule type" value="Genomic_DNA"/>
</dbReference>
<dbReference type="Proteomes" id="UP000223913">
    <property type="component" value="Unassembled WGS sequence"/>
</dbReference>
<sequence length="166" mass="19005">MDSFTAFFINALSMQPTISALIRQLEDLYSGNNWVAVGTQDLLDGIDGATALQKKLENRHSILEILQHLNAWRTFLLKRLQGDSVFTLSQNDGVEYPDHPSARPEMWDEARKNYHQLHVAIIDQLQRSPESLLGQTVPQRTYNFAFLINGVVQHDFYHLGQISLLR</sequence>
<evidence type="ECO:0000259" key="1">
    <source>
        <dbReference type="Pfam" id="PF12867"/>
    </source>
</evidence>
<dbReference type="SUPFAM" id="SSF109854">
    <property type="entry name" value="DinB/YfiT-like putative metalloenzymes"/>
    <property type="match status" value="1"/>
</dbReference>
<comment type="caution">
    <text evidence="2">The sequence shown here is derived from an EMBL/GenBank/DDBJ whole genome shotgun (WGS) entry which is preliminary data.</text>
</comment>
<dbReference type="Pfam" id="PF12867">
    <property type="entry name" value="DinB_2"/>
    <property type="match status" value="1"/>
</dbReference>
<name>A0A2D0N518_FLAN2</name>
<keyword evidence="3" id="KW-1185">Reference proteome</keyword>
<protein>
    <recommendedName>
        <fullName evidence="1">DinB-like domain-containing protein</fullName>
    </recommendedName>
</protein>
<dbReference type="InterPro" id="IPR034660">
    <property type="entry name" value="DinB/YfiT-like"/>
</dbReference>
<accession>A0A2D0N518</accession>
<organism evidence="2 3">
    <name type="scientific">Flavilitoribacter nigricans (strain ATCC 23147 / DSM 23189 / NBRC 102662 / NCIMB 1420 / SS-2)</name>
    <name type="common">Lewinella nigricans</name>
    <dbReference type="NCBI Taxonomy" id="1122177"/>
    <lineage>
        <taxon>Bacteria</taxon>
        <taxon>Pseudomonadati</taxon>
        <taxon>Bacteroidota</taxon>
        <taxon>Saprospiria</taxon>
        <taxon>Saprospirales</taxon>
        <taxon>Lewinellaceae</taxon>
        <taxon>Flavilitoribacter</taxon>
    </lineage>
</organism>